<sequence length="342" mass="38933">MSSKLNTQSEFTSLSLEEMLSGYRLSQAIFTLYHLELPEYLHQQGAQDLSQIGKAIQIETWMLEHLLEIAQTLNLVHKDEQNRYSLTAEGLRLCPDTTDSIIPILAHYDCGYGPWGSLFNSLETGKSAFEQVYQTDIFSYFSQHPEQNSLFSRFMEQTTQTWLAQAELGKHYNFSGHLIDIGGNTGALSALLLQQFPKLQATVFDLEQAMIGADTILSTAGVSDRCRLVSGSFFEPQTIPKDGDIYLFSRVLLNWNDEKAVEILKNCRSVMPPDSKLLILDFVLPDSPLTSQLLASLNLWVMFNARFRKQAEFKRLVEQAGFRYLRWIEIDKMKFFLEASPG</sequence>
<dbReference type="PROSITE" id="PS51683">
    <property type="entry name" value="SAM_OMT_II"/>
    <property type="match status" value="1"/>
</dbReference>
<organism evidence="6">
    <name type="scientific">Prochloron didemni P1-Palau</name>
    <dbReference type="NCBI Taxonomy" id="910450"/>
    <lineage>
        <taxon>Bacteria</taxon>
        <taxon>Bacillati</taxon>
        <taxon>Cyanobacteriota</taxon>
        <taxon>Cyanophyceae</taxon>
        <taxon>Oscillatoriophycideae</taxon>
        <taxon>Chroococcales</taxon>
        <taxon>Prochloraceae</taxon>
        <taxon>Prochloron</taxon>
    </lineage>
</organism>
<accession>G0XS37</accession>
<evidence type="ECO:0000256" key="1">
    <source>
        <dbReference type="ARBA" id="ARBA00022603"/>
    </source>
</evidence>
<evidence type="ECO:0000259" key="5">
    <source>
        <dbReference type="Pfam" id="PF08100"/>
    </source>
</evidence>
<evidence type="ECO:0000256" key="3">
    <source>
        <dbReference type="ARBA" id="ARBA00022691"/>
    </source>
</evidence>
<dbReference type="Pfam" id="PF00891">
    <property type="entry name" value="Methyltransf_2"/>
    <property type="match status" value="1"/>
</dbReference>
<dbReference type="SUPFAM" id="SSF46785">
    <property type="entry name" value="Winged helix' DNA-binding domain"/>
    <property type="match status" value="1"/>
</dbReference>
<dbReference type="InterPro" id="IPR036388">
    <property type="entry name" value="WH-like_DNA-bd_sf"/>
</dbReference>
<dbReference type="PANTHER" id="PTHR43712">
    <property type="entry name" value="PUTATIVE (AFU_ORTHOLOGUE AFUA_4G14580)-RELATED"/>
    <property type="match status" value="1"/>
</dbReference>
<dbReference type="PIRSF" id="PIRSF005739">
    <property type="entry name" value="O-mtase"/>
    <property type="match status" value="1"/>
</dbReference>
<evidence type="ECO:0000256" key="2">
    <source>
        <dbReference type="ARBA" id="ARBA00022679"/>
    </source>
</evidence>
<dbReference type="CDD" id="cd02440">
    <property type="entry name" value="AdoMet_MTases"/>
    <property type="match status" value="1"/>
</dbReference>
<protein>
    <submittedName>
        <fullName evidence="6">Putative O-methyltransferase</fullName>
    </submittedName>
</protein>
<reference evidence="6" key="1">
    <citation type="journal article" date="2011" name="PLoS ONE">
        <title>Variation in tropical reef symbiont metagenomes defined by secondary metabolism.</title>
        <authorList>
            <person name="Donia M.S."/>
            <person name="Fricke W.F."/>
            <person name="Ravel J."/>
            <person name="Schmidt E.W."/>
        </authorList>
    </citation>
    <scope>NUCLEOTIDE SEQUENCE</scope>
</reference>
<dbReference type="GO" id="GO:0046983">
    <property type="term" value="F:protein dimerization activity"/>
    <property type="evidence" value="ECO:0007669"/>
    <property type="project" value="InterPro"/>
</dbReference>
<dbReference type="InterPro" id="IPR036390">
    <property type="entry name" value="WH_DNA-bd_sf"/>
</dbReference>
<dbReference type="InterPro" id="IPR016461">
    <property type="entry name" value="COMT-like"/>
</dbReference>
<feature type="domain" description="O-methyltransferase C-terminal" evidence="4">
    <location>
        <begin position="115"/>
        <end position="323"/>
    </location>
</feature>
<keyword evidence="3" id="KW-0949">S-adenosyl-L-methionine</keyword>
<keyword evidence="1 6" id="KW-0489">Methyltransferase</keyword>
<dbReference type="SUPFAM" id="SSF53335">
    <property type="entry name" value="S-adenosyl-L-methionine-dependent methyltransferases"/>
    <property type="match status" value="1"/>
</dbReference>
<dbReference type="Pfam" id="PF08100">
    <property type="entry name" value="Dimerisation"/>
    <property type="match status" value="1"/>
</dbReference>
<dbReference type="Gene3D" id="1.10.10.10">
    <property type="entry name" value="Winged helix-like DNA-binding domain superfamily/Winged helix DNA-binding domain"/>
    <property type="match status" value="1"/>
</dbReference>
<dbReference type="InterPro" id="IPR001077">
    <property type="entry name" value="COMT_C"/>
</dbReference>
<gene>
    <name evidence="6" type="primary">prnO</name>
</gene>
<evidence type="ECO:0000259" key="4">
    <source>
        <dbReference type="Pfam" id="PF00891"/>
    </source>
</evidence>
<dbReference type="InterPro" id="IPR029063">
    <property type="entry name" value="SAM-dependent_MTases_sf"/>
</dbReference>
<proteinExistence type="predicted"/>
<dbReference type="GO" id="GO:0008171">
    <property type="term" value="F:O-methyltransferase activity"/>
    <property type="evidence" value="ECO:0007669"/>
    <property type="project" value="InterPro"/>
</dbReference>
<dbReference type="GO" id="GO:0032259">
    <property type="term" value="P:methylation"/>
    <property type="evidence" value="ECO:0007669"/>
    <property type="project" value="UniProtKB-KW"/>
</dbReference>
<dbReference type="AlphaFoldDB" id="G0XS37"/>
<dbReference type="EMBL" id="HQ407366">
    <property type="protein sequence ID" value="AEH57205.1"/>
    <property type="molecule type" value="Genomic_DNA"/>
</dbReference>
<dbReference type="Gene3D" id="3.40.50.150">
    <property type="entry name" value="Vaccinia Virus protein VP39"/>
    <property type="match status" value="1"/>
</dbReference>
<name>G0XS37_PRODI</name>
<dbReference type="PANTHER" id="PTHR43712:SF2">
    <property type="entry name" value="O-METHYLTRANSFERASE CICE"/>
    <property type="match status" value="1"/>
</dbReference>
<feature type="domain" description="O-methyltransferase dimerisation" evidence="5">
    <location>
        <begin position="18"/>
        <end position="88"/>
    </location>
</feature>
<keyword evidence="2 6" id="KW-0808">Transferase</keyword>
<dbReference type="InterPro" id="IPR012967">
    <property type="entry name" value="COMT_dimerisation"/>
</dbReference>
<evidence type="ECO:0000313" key="6">
    <source>
        <dbReference type="EMBL" id="AEH57205.1"/>
    </source>
</evidence>